<name>L7KRH8_9ACTN</name>
<feature type="transmembrane region" description="Helical" evidence="2">
    <location>
        <begin position="121"/>
        <end position="141"/>
    </location>
</feature>
<evidence type="ECO:0000313" key="3">
    <source>
        <dbReference type="EMBL" id="GAC50542.1"/>
    </source>
</evidence>
<dbReference type="Proteomes" id="UP000010988">
    <property type="component" value="Unassembled WGS sequence"/>
</dbReference>
<evidence type="ECO:0000256" key="2">
    <source>
        <dbReference type="SAM" id="Phobius"/>
    </source>
</evidence>
<gene>
    <name evidence="3" type="ORF">GOACH_26_00090</name>
</gene>
<keyword evidence="2" id="KW-0812">Transmembrane</keyword>
<reference evidence="3 4" key="1">
    <citation type="submission" date="2012-12" db="EMBL/GenBank/DDBJ databases">
        <title>Whole genome shotgun sequence of Gordonia aichiensis NBRC 108223.</title>
        <authorList>
            <person name="Isaki-Nakamura S."/>
            <person name="Hosoyama A."/>
            <person name="Tsuchikane K."/>
            <person name="Ando Y."/>
            <person name="Baba S."/>
            <person name="Ohji S."/>
            <person name="Hamada M."/>
            <person name="Tamura T."/>
            <person name="Yamazoe A."/>
            <person name="Yamazaki S."/>
            <person name="Fujita N."/>
        </authorList>
    </citation>
    <scope>NUCLEOTIDE SEQUENCE [LARGE SCALE GENOMIC DNA]</scope>
    <source>
        <strain evidence="3 4">NBRC 108223</strain>
    </source>
</reference>
<accession>L7KRH8</accession>
<feature type="region of interest" description="Disordered" evidence="1">
    <location>
        <begin position="55"/>
        <end position="88"/>
    </location>
</feature>
<feature type="transmembrane region" description="Helical" evidence="2">
    <location>
        <begin position="94"/>
        <end position="115"/>
    </location>
</feature>
<protein>
    <submittedName>
        <fullName evidence="3">Uncharacterized protein</fullName>
    </submittedName>
</protein>
<feature type="region of interest" description="Disordered" evidence="1">
    <location>
        <begin position="1"/>
        <end position="40"/>
    </location>
</feature>
<proteinExistence type="predicted"/>
<evidence type="ECO:0000313" key="4">
    <source>
        <dbReference type="Proteomes" id="UP000010988"/>
    </source>
</evidence>
<dbReference type="eggNOG" id="ENOG5030F07">
    <property type="taxonomic scope" value="Bacteria"/>
</dbReference>
<organism evidence="3 4">
    <name type="scientific">Gordonia aichiensis NBRC 108223</name>
    <dbReference type="NCBI Taxonomy" id="1220583"/>
    <lineage>
        <taxon>Bacteria</taxon>
        <taxon>Bacillati</taxon>
        <taxon>Actinomycetota</taxon>
        <taxon>Actinomycetes</taxon>
        <taxon>Mycobacteriales</taxon>
        <taxon>Gordoniaceae</taxon>
        <taxon>Gordonia</taxon>
    </lineage>
</organism>
<comment type="caution">
    <text evidence="3">The sequence shown here is derived from an EMBL/GenBank/DDBJ whole genome shotgun (WGS) entry which is preliminary data.</text>
</comment>
<dbReference type="AlphaFoldDB" id="L7KRH8"/>
<feature type="compositionally biased region" description="Basic and acidic residues" evidence="1">
    <location>
        <begin position="31"/>
        <end position="40"/>
    </location>
</feature>
<sequence length="145" mass="15315">MSILDNAAHDVFPHDHSDPSRQSPRPPGTGEHLDSTWDTERADTADFPVLSVETAVSDAVQQSTPDQDRDPAPAPVPSQETVPSADNHEEHSTLLIAALIPIGCLWLGITIDGLFDSSVLTATSVAVFATLTLGVLVASALHDSE</sequence>
<keyword evidence="2" id="KW-0472">Membrane</keyword>
<feature type="compositionally biased region" description="Basic and acidic residues" evidence="1">
    <location>
        <begin position="7"/>
        <end position="19"/>
    </location>
</feature>
<dbReference type="EMBL" id="BANR01000026">
    <property type="protein sequence ID" value="GAC50542.1"/>
    <property type="molecule type" value="Genomic_DNA"/>
</dbReference>
<keyword evidence="4" id="KW-1185">Reference proteome</keyword>
<evidence type="ECO:0000256" key="1">
    <source>
        <dbReference type="SAM" id="MobiDB-lite"/>
    </source>
</evidence>
<dbReference type="STRING" id="1220583.GOACH_26_00090"/>
<keyword evidence="2" id="KW-1133">Transmembrane helix</keyword>